<dbReference type="AlphaFoldDB" id="A0A3S1AAJ1"/>
<gene>
    <name evidence="1" type="ORF">DSM106972_085350</name>
</gene>
<name>A0A3S1AAJ1_9CYAN</name>
<dbReference type="Proteomes" id="UP000271624">
    <property type="component" value="Unassembled WGS sequence"/>
</dbReference>
<comment type="caution">
    <text evidence="1">The sequence shown here is derived from an EMBL/GenBank/DDBJ whole genome shotgun (WGS) entry which is preliminary data.</text>
</comment>
<reference evidence="1" key="1">
    <citation type="submission" date="2018-12" db="EMBL/GenBank/DDBJ databases">
        <authorList>
            <person name="Will S."/>
            <person name="Neumann-Schaal M."/>
            <person name="Henke P."/>
        </authorList>
    </citation>
    <scope>NUCLEOTIDE SEQUENCE</scope>
    <source>
        <strain evidence="1">PCC 7102</strain>
    </source>
</reference>
<dbReference type="InterPro" id="IPR024992">
    <property type="entry name" value="DUF3891"/>
</dbReference>
<organism evidence="1 2">
    <name type="scientific">Dulcicalothrix desertica PCC 7102</name>
    <dbReference type="NCBI Taxonomy" id="232991"/>
    <lineage>
        <taxon>Bacteria</taxon>
        <taxon>Bacillati</taxon>
        <taxon>Cyanobacteriota</taxon>
        <taxon>Cyanophyceae</taxon>
        <taxon>Nostocales</taxon>
        <taxon>Calotrichaceae</taxon>
        <taxon>Dulcicalothrix</taxon>
    </lineage>
</organism>
<evidence type="ECO:0008006" key="3">
    <source>
        <dbReference type="Google" id="ProtNLM"/>
    </source>
</evidence>
<dbReference type="Pfam" id="PF13030">
    <property type="entry name" value="DUF3891"/>
    <property type="match status" value="1"/>
</dbReference>
<keyword evidence="2" id="KW-1185">Reference proteome</keyword>
<reference evidence="1" key="2">
    <citation type="journal article" date="2019" name="Genome Biol. Evol.">
        <title>Day and night: Metabolic profiles and evolutionary relationships of six axenic non-marine cyanobacteria.</title>
        <authorList>
            <person name="Will S.E."/>
            <person name="Henke P."/>
            <person name="Boedeker C."/>
            <person name="Huang S."/>
            <person name="Brinkmann H."/>
            <person name="Rohde M."/>
            <person name="Jarek M."/>
            <person name="Friedl T."/>
            <person name="Seufert S."/>
            <person name="Schumacher M."/>
            <person name="Overmann J."/>
            <person name="Neumann-Schaal M."/>
            <person name="Petersen J."/>
        </authorList>
    </citation>
    <scope>NUCLEOTIDE SEQUENCE [LARGE SCALE GENOMIC DNA]</scope>
    <source>
        <strain evidence="1">PCC 7102</strain>
    </source>
</reference>
<sequence>MLHRFTEQGLVCITQPHHAIIAGELARAWSNEQFGNFAPFDEVCLGASLHDIGWVKWEQKPTLNPETGYPHKFTQLPTQVHIDIWSSAKQLALPFGRYAALLVSLHGTGLYERFSNWRNSKEAKTIVQDFLNKEVAFQEQIINILNQDEYFAPYAAPSIIKRNQQLVATWDSLSIILCQGFTEKEEVTKVPTSDGETTLELTLLETKGNCNHIAVSPWPFQQSEVKLVYEGRLLPHTFDDEAAMQDYLNSNCWITLSTVLKPL</sequence>
<evidence type="ECO:0000313" key="2">
    <source>
        <dbReference type="Proteomes" id="UP000271624"/>
    </source>
</evidence>
<proteinExistence type="predicted"/>
<dbReference type="OrthoDB" id="190426at2"/>
<protein>
    <recommendedName>
        <fullName evidence="3">DUF3891 domain-containing protein</fullName>
    </recommendedName>
</protein>
<evidence type="ECO:0000313" key="1">
    <source>
        <dbReference type="EMBL" id="RUS96985.1"/>
    </source>
</evidence>
<accession>A0A3S1AAJ1</accession>
<dbReference type="EMBL" id="RSCL01000034">
    <property type="protein sequence ID" value="RUS96985.1"/>
    <property type="molecule type" value="Genomic_DNA"/>
</dbReference>